<protein>
    <submittedName>
        <fullName evidence="8">C4BPA protein</fullName>
    </submittedName>
</protein>
<dbReference type="Proteomes" id="UP000553648">
    <property type="component" value="Unassembled WGS sequence"/>
</dbReference>
<dbReference type="InterPro" id="IPR051277">
    <property type="entry name" value="SEZ6_CSMD_C4BPB_Regulators"/>
</dbReference>
<evidence type="ECO:0000256" key="5">
    <source>
        <dbReference type="PROSITE-ProRule" id="PRU00302"/>
    </source>
</evidence>
<organism evidence="8 9">
    <name type="scientific">Serilophus lunatus</name>
    <name type="common">silver-breasted broadbill</name>
    <dbReference type="NCBI Taxonomy" id="239386"/>
    <lineage>
        <taxon>Eukaryota</taxon>
        <taxon>Metazoa</taxon>
        <taxon>Chordata</taxon>
        <taxon>Craniata</taxon>
        <taxon>Vertebrata</taxon>
        <taxon>Euteleostomi</taxon>
        <taxon>Archelosauria</taxon>
        <taxon>Archosauria</taxon>
        <taxon>Dinosauria</taxon>
        <taxon>Saurischia</taxon>
        <taxon>Theropoda</taxon>
        <taxon>Coelurosauria</taxon>
        <taxon>Aves</taxon>
        <taxon>Neognathae</taxon>
        <taxon>Neoaves</taxon>
        <taxon>Telluraves</taxon>
        <taxon>Australaves</taxon>
        <taxon>Passeriformes</taxon>
        <taxon>Eurylaimidae</taxon>
        <taxon>Serilophus</taxon>
    </lineage>
</organism>
<feature type="domain" description="Sushi" evidence="7">
    <location>
        <begin position="389"/>
        <end position="451"/>
    </location>
</feature>
<evidence type="ECO:0000256" key="2">
    <source>
        <dbReference type="ARBA" id="ARBA00022729"/>
    </source>
</evidence>
<evidence type="ECO:0000256" key="6">
    <source>
        <dbReference type="SAM" id="SignalP"/>
    </source>
</evidence>
<comment type="caution">
    <text evidence="5">Lacks conserved residue(s) required for the propagation of feature annotation.</text>
</comment>
<keyword evidence="4 5" id="KW-1015">Disulfide bond</keyword>
<dbReference type="PANTHER" id="PTHR45656">
    <property type="entry name" value="PROTEIN CBR-CLEC-78"/>
    <property type="match status" value="1"/>
</dbReference>
<dbReference type="Pfam" id="PF00084">
    <property type="entry name" value="Sushi"/>
    <property type="match status" value="7"/>
</dbReference>
<dbReference type="PROSITE" id="PS50923">
    <property type="entry name" value="SUSHI"/>
    <property type="match status" value="7"/>
</dbReference>
<evidence type="ECO:0000256" key="3">
    <source>
        <dbReference type="ARBA" id="ARBA00022737"/>
    </source>
</evidence>
<evidence type="ECO:0000313" key="9">
    <source>
        <dbReference type="Proteomes" id="UP000553648"/>
    </source>
</evidence>
<dbReference type="OrthoDB" id="6127264at2759"/>
<feature type="non-terminal residue" evidence="8">
    <location>
        <position position="452"/>
    </location>
</feature>
<dbReference type="InterPro" id="IPR035976">
    <property type="entry name" value="Sushi/SCR/CCP_sf"/>
</dbReference>
<evidence type="ECO:0000256" key="4">
    <source>
        <dbReference type="ARBA" id="ARBA00023157"/>
    </source>
</evidence>
<feature type="domain" description="Sushi" evidence="7">
    <location>
        <begin position="204"/>
        <end position="263"/>
    </location>
</feature>
<keyword evidence="1 5" id="KW-0768">Sushi</keyword>
<feature type="domain" description="Sushi" evidence="7">
    <location>
        <begin position="140"/>
        <end position="203"/>
    </location>
</feature>
<dbReference type="EMBL" id="VXBA01006016">
    <property type="protein sequence ID" value="NXM78824.1"/>
    <property type="molecule type" value="Genomic_DNA"/>
</dbReference>
<feature type="signal peptide" evidence="6">
    <location>
        <begin position="1"/>
        <end position="17"/>
    </location>
</feature>
<comment type="caution">
    <text evidence="8">The sequence shown here is derived from an EMBL/GenBank/DDBJ whole genome shotgun (WGS) entry which is preliminary data.</text>
</comment>
<reference evidence="8 9" key="1">
    <citation type="submission" date="2019-09" db="EMBL/GenBank/DDBJ databases">
        <title>Bird 10,000 Genomes (B10K) Project - Family phase.</title>
        <authorList>
            <person name="Zhang G."/>
        </authorList>
    </citation>
    <scope>NUCLEOTIDE SEQUENCE [LARGE SCALE GENOMIC DNA]</scope>
    <source>
        <strain evidence="8">B10K-DU-002-03</strain>
        <tissue evidence="8">Muscle</tissue>
    </source>
</reference>
<keyword evidence="3" id="KW-0677">Repeat</keyword>
<feature type="domain" description="Sushi" evidence="7">
    <location>
        <begin position="328"/>
        <end position="388"/>
    </location>
</feature>
<evidence type="ECO:0000259" key="7">
    <source>
        <dbReference type="PROSITE" id="PS50923"/>
    </source>
</evidence>
<dbReference type="InterPro" id="IPR000436">
    <property type="entry name" value="Sushi_SCR_CCP_dom"/>
</dbReference>
<evidence type="ECO:0000313" key="8">
    <source>
        <dbReference type="EMBL" id="NXM78824.1"/>
    </source>
</evidence>
<accession>A0A7L1DPV0</accession>
<feature type="domain" description="Sushi" evidence="7">
    <location>
        <begin position="264"/>
        <end position="327"/>
    </location>
</feature>
<dbReference type="CDD" id="cd00033">
    <property type="entry name" value="CCP"/>
    <property type="match status" value="7"/>
</dbReference>
<keyword evidence="9" id="KW-1185">Reference proteome</keyword>
<feature type="disulfide bond" evidence="5">
    <location>
        <begin position="391"/>
        <end position="434"/>
    </location>
</feature>
<gene>
    <name evidence="8" type="primary">C4bpa_0</name>
    <name evidence="8" type="ORF">SERLUN_R05948</name>
</gene>
<feature type="chain" id="PRO_5029825801" evidence="6">
    <location>
        <begin position="18"/>
        <end position="452"/>
    </location>
</feature>
<keyword evidence="2 6" id="KW-0732">Signal</keyword>
<proteinExistence type="predicted"/>
<dbReference type="SMART" id="SM00032">
    <property type="entry name" value="CCP"/>
    <property type="match status" value="7"/>
</dbReference>
<dbReference type="Gene3D" id="2.10.70.10">
    <property type="entry name" value="Complement Module, domain 1"/>
    <property type="match status" value="7"/>
</dbReference>
<dbReference type="FunFam" id="2.10.70.10:FF:000014">
    <property type="entry name" value="Membrane cofactor protein"/>
    <property type="match status" value="1"/>
</dbReference>
<dbReference type="PANTHER" id="PTHR45656:SF4">
    <property type="entry name" value="PROTEIN CBR-CLEC-78"/>
    <property type="match status" value="1"/>
</dbReference>
<evidence type="ECO:0000256" key="1">
    <source>
        <dbReference type="ARBA" id="ARBA00022659"/>
    </source>
</evidence>
<sequence>ALRWLCALLLALPGAWGNCSQPPSFVFAELTTVPQNSYPVGTRLTYSCRPGYVRNGGESPEVICLANSSWSEKPDFCIGKACEQPQITNGNFHIKTNLLLGATITFTCNSGYRLVGPPSAQCVYKNGDVYWDSIPFCEIIVCLPPPEVKNGQLINGKEEFTFGMAASYTCNQGFSLIGDATIYCIIGKNYSGTWNGPAPECKEVTCKNPEVKNGKRLSGFGTEHTYQDTVTFECNDGYRMNGSSLVTCEANSTWSPPVPTCDEIRCGPPPHFPFAKLPTAVGDSSAFGTKLSYQCNPGYKAAPGKSSVLVCQRNDTWSAADPDFCVRQQCSPPKIENGKVSGNNETFPFGTVVKFTCNPGYKLKTSSAKCVASGNGVDWDAAPPYCSKVMCPRPPNIPNGLHSAQSLHKVSRGVTVHYSCKDGYNLVGNMSITCTDAGVWVWSRPLPRCEGG</sequence>
<feature type="disulfide bond" evidence="5">
    <location>
        <begin position="234"/>
        <end position="261"/>
    </location>
</feature>
<feature type="domain" description="Sushi" evidence="7">
    <location>
        <begin position="17"/>
        <end position="79"/>
    </location>
</feature>
<feature type="non-terminal residue" evidence="8">
    <location>
        <position position="1"/>
    </location>
</feature>
<dbReference type="SUPFAM" id="SSF57535">
    <property type="entry name" value="Complement control module/SCR domain"/>
    <property type="match status" value="7"/>
</dbReference>
<dbReference type="AlphaFoldDB" id="A0A7L1DPV0"/>
<name>A0A7L1DPV0_9PASS</name>
<feature type="domain" description="Sushi" evidence="7">
    <location>
        <begin position="80"/>
        <end position="139"/>
    </location>
</feature>